<evidence type="ECO:0000313" key="3">
    <source>
        <dbReference type="EMBL" id="GJS85704.1"/>
    </source>
</evidence>
<feature type="compositionally biased region" description="Basic and acidic residues" evidence="2">
    <location>
        <begin position="315"/>
        <end position="333"/>
    </location>
</feature>
<comment type="caution">
    <text evidence="3">The sequence shown here is derived from an EMBL/GenBank/DDBJ whole genome shotgun (WGS) entry which is preliminary data.</text>
</comment>
<evidence type="ECO:0000313" key="4">
    <source>
        <dbReference type="Proteomes" id="UP001151760"/>
    </source>
</evidence>
<name>A0ABQ4Z697_9ASTR</name>
<accession>A0ABQ4Z697</accession>
<protein>
    <submittedName>
        <fullName evidence="3">Uncharacterized protein</fullName>
    </submittedName>
</protein>
<keyword evidence="1" id="KW-0175">Coiled coil</keyword>
<reference evidence="3" key="1">
    <citation type="journal article" date="2022" name="Int. J. Mol. Sci.">
        <title>Draft Genome of Tanacetum Coccineum: Genomic Comparison of Closely Related Tanacetum-Family Plants.</title>
        <authorList>
            <person name="Yamashiro T."/>
            <person name="Shiraishi A."/>
            <person name="Nakayama K."/>
            <person name="Satake H."/>
        </authorList>
    </citation>
    <scope>NUCLEOTIDE SEQUENCE</scope>
</reference>
<keyword evidence="4" id="KW-1185">Reference proteome</keyword>
<sequence>MPHDSPLPGGHTPGSDRAVLHELMILCTKLSNKVDSLETELKQTKQTYGAALTKLIKKVKKLEQTVKTSQARRRANILGVLSVAKVLADAAKKNVNTNTRRRRAVSTGSEGVSTASRIFSTAEESVSTVGASMPFSTAGMVQQVNIIIPSSSEITKTIKDKGKAIMQESEQPKKIKKKVQIQMSLDEELAQKLHKEEQVRFNAEQEAKGRKGNLSIEERERLLAELIDKRKKLLSAQRYEAIRNKPQTMSQQRKTMCTYMKNMAGYKMEHFKGKSFYEVKEMFDNVYKQVTSFVPMDSVMEKERTKRAGLNLQEESSKRQKTGEGSEPTEELKADEISQEDLQQMIMVVPVEEVYVEALQVKYPIIDWEVYSEDTRKYWKIIRVGNHTEAYQTFDDMLKKFDRDDLDKLWSLVKERFSSTDPTDDKERTLWVELKRLFEPDTDDILWKLQRYMHDPLTWRLYDTCGVHHVSTDRGHDIFMLVEKDYPLTRGLLTLMLCNKLQVDQYSEMADELLRKIVILANRPRQ</sequence>
<gene>
    <name evidence="3" type="ORF">Tco_0752245</name>
</gene>
<feature type="region of interest" description="Disordered" evidence="2">
    <location>
        <begin position="304"/>
        <end position="333"/>
    </location>
</feature>
<proteinExistence type="predicted"/>
<organism evidence="3 4">
    <name type="scientific">Tanacetum coccineum</name>
    <dbReference type="NCBI Taxonomy" id="301880"/>
    <lineage>
        <taxon>Eukaryota</taxon>
        <taxon>Viridiplantae</taxon>
        <taxon>Streptophyta</taxon>
        <taxon>Embryophyta</taxon>
        <taxon>Tracheophyta</taxon>
        <taxon>Spermatophyta</taxon>
        <taxon>Magnoliopsida</taxon>
        <taxon>eudicotyledons</taxon>
        <taxon>Gunneridae</taxon>
        <taxon>Pentapetalae</taxon>
        <taxon>asterids</taxon>
        <taxon>campanulids</taxon>
        <taxon>Asterales</taxon>
        <taxon>Asteraceae</taxon>
        <taxon>Asteroideae</taxon>
        <taxon>Anthemideae</taxon>
        <taxon>Anthemidinae</taxon>
        <taxon>Tanacetum</taxon>
    </lineage>
</organism>
<evidence type="ECO:0000256" key="2">
    <source>
        <dbReference type="SAM" id="MobiDB-lite"/>
    </source>
</evidence>
<feature type="coiled-coil region" evidence="1">
    <location>
        <begin position="20"/>
        <end position="72"/>
    </location>
</feature>
<dbReference type="EMBL" id="BQNB010011071">
    <property type="protein sequence ID" value="GJS85704.1"/>
    <property type="molecule type" value="Genomic_DNA"/>
</dbReference>
<evidence type="ECO:0000256" key="1">
    <source>
        <dbReference type="SAM" id="Coils"/>
    </source>
</evidence>
<dbReference type="Proteomes" id="UP001151760">
    <property type="component" value="Unassembled WGS sequence"/>
</dbReference>
<reference evidence="3" key="2">
    <citation type="submission" date="2022-01" db="EMBL/GenBank/DDBJ databases">
        <authorList>
            <person name="Yamashiro T."/>
            <person name="Shiraishi A."/>
            <person name="Satake H."/>
            <person name="Nakayama K."/>
        </authorList>
    </citation>
    <scope>NUCLEOTIDE SEQUENCE</scope>
</reference>